<keyword evidence="1 2" id="KW-0732">Signal</keyword>
<reference evidence="3" key="3">
    <citation type="submission" date="2019-03" db="EMBL/GenBank/DDBJ databases">
        <authorList>
            <person name="Whitman W."/>
            <person name="Huntemann M."/>
            <person name="Clum A."/>
            <person name="Pillay M."/>
            <person name="Palaniappan K."/>
            <person name="Varghese N."/>
            <person name="Mikhailova N."/>
            <person name="Stamatis D."/>
            <person name="Reddy T."/>
            <person name="Daum C."/>
            <person name="Shapiro N."/>
            <person name="Ivanova N."/>
            <person name="Kyrpides N."/>
            <person name="Woyke T."/>
        </authorList>
    </citation>
    <scope>NUCLEOTIDE SEQUENCE</scope>
    <source>
        <strain evidence="3">P5626</strain>
    </source>
</reference>
<evidence type="ECO:0000313" key="3">
    <source>
        <dbReference type="EMBL" id="TCN55543.1"/>
    </source>
</evidence>
<feature type="signal peptide" evidence="2">
    <location>
        <begin position="1"/>
        <end position="19"/>
    </location>
</feature>
<evidence type="ECO:0000313" key="4">
    <source>
        <dbReference type="EMBL" id="TEB43053.1"/>
    </source>
</evidence>
<evidence type="ECO:0000313" key="5">
    <source>
        <dbReference type="Proteomes" id="UP000295270"/>
    </source>
</evidence>
<dbReference type="OrthoDB" id="1652165at2"/>
<proteinExistence type="predicted"/>
<dbReference type="Pfam" id="PF13585">
    <property type="entry name" value="CHU_C"/>
    <property type="match status" value="1"/>
</dbReference>
<feature type="chain" id="PRO_5043204479" evidence="2">
    <location>
        <begin position="20"/>
        <end position="1034"/>
    </location>
</feature>
<dbReference type="NCBIfam" id="NF038133">
    <property type="entry name" value="choice_anch_L"/>
    <property type="match status" value="1"/>
</dbReference>
<evidence type="ECO:0000313" key="6">
    <source>
        <dbReference type="Proteomes" id="UP000298340"/>
    </source>
</evidence>
<reference evidence="4 6" key="2">
    <citation type="journal article" date="2018" name="Syst. Appl. Microbiol.">
        <title>Flavobacterium circumlabens sp. nov. and Flavobacterium cupreum sp. nov., two psychrotrophic species isolated from Antarctic environmental samples.</title>
        <authorList>
            <person name="Kralova S."/>
            <person name="Busse H.J."/>
            <person name="Svec P."/>
            <person name="Maslanova I."/>
            <person name="Stankova E."/>
            <person name="Bartak M."/>
            <person name="Sedlacek I."/>
        </authorList>
    </citation>
    <scope>NUCLEOTIDE SEQUENCE [LARGE SCALE GENOMIC DNA]</scope>
    <source>
        <strain evidence="4 6">CCM 8828</strain>
    </source>
</reference>
<name>A0A4Y7U9C9_9FLAO</name>
<comment type="caution">
    <text evidence="4">The sequence shown here is derived from an EMBL/GenBank/DDBJ whole genome shotgun (WGS) entry which is preliminary data.</text>
</comment>
<dbReference type="InterPro" id="IPR014755">
    <property type="entry name" value="Cu-Rt/internalin_Ig-like"/>
</dbReference>
<evidence type="ECO:0000256" key="2">
    <source>
        <dbReference type="SAM" id="SignalP"/>
    </source>
</evidence>
<dbReference type="Proteomes" id="UP000295270">
    <property type="component" value="Unassembled WGS sequence"/>
</dbReference>
<accession>A0A4Y7U9C9</accession>
<dbReference type="EMBL" id="QWDN01000006">
    <property type="protein sequence ID" value="TEB43053.1"/>
    <property type="molecule type" value="Genomic_DNA"/>
</dbReference>
<dbReference type="EMBL" id="SLWA01000006">
    <property type="protein sequence ID" value="TCN55543.1"/>
    <property type="molecule type" value="Genomic_DNA"/>
</dbReference>
<organism evidence="4 6">
    <name type="scientific">Flavobacterium circumlabens</name>
    <dbReference type="NCBI Taxonomy" id="2133765"/>
    <lineage>
        <taxon>Bacteria</taxon>
        <taxon>Pseudomonadati</taxon>
        <taxon>Bacteroidota</taxon>
        <taxon>Flavobacteriia</taxon>
        <taxon>Flavobacteriales</taxon>
        <taxon>Flavobacteriaceae</taxon>
        <taxon>Flavobacterium</taxon>
    </lineage>
</organism>
<dbReference type="InterPro" id="IPR026341">
    <property type="entry name" value="T9SS_type_B"/>
</dbReference>
<sequence>MKKTLFVLLIVLTSNLAKAQLVIDNSTLTPQQLAQNILLGQGINISNIKFNGSAAATISDQIALFDNGATTNIGINKGLILSTGNAIIAKGPNDQGQATLPTSNPVQGDPDLSILTNNQPIQNAAVLEFDFVPVGNKLTFNFVFASDEYPEFVNDSYNDNFGFFIAGPGITGPYSGNAKNIALIPTTSLPVSINNLNNGNSNSGPCEYCQYYVNNDSGTTIQYDGFTKVIQAVSDVQCGQTYHIKLAIANVLDNNYDSAVFIEGASFSSSGINLGADLQICSATNYTLKTGLDASVVHEWTFNGVVIPLQTGPEITVNQSGTYGVKATPIGIGCPVSDEIKIQFSTVMEPYLYCGTKTANSITFDWLALGYAEFSVAYKIGTNAIVDVGFLGKVYSYTVQNVPHGETVTITVTPVGTPAECFGPNSISCILDTCVLTPTITNSQGPTSQQTCADTIVSDMSYTIGGGATAASITSGSLPDGVTGTLVGNVFTISGTATSSGTYNFTITTSGGCGTNASVNGSIVILERTLPSFAPINAICEGGNFMLPLQSINGIPGTWSPAVNNLTTTEYTFTPNSGQCATTTKLTVAINPKTVPVFTAVAPICEGETIVLPAQSNNGITGTWTPAINNITTTEYTFVPSLGECAATTKLNVTIIPKTSPVFTAIAPICEGETIVLPSQSDNGIPGTWTPAINNSTTTEYTFTPNSGQCSTTAKLTVSVNPKTIPLFTTIAPICEGEIIMLPVQSNNGIVGTWLPAIDNLNTTEYTFTPANGQCAAAEKLTVTVYAKPQLKIEDGKICIENATNNLIQPYLLDTQLNNSLYNFEWFLEATKIENQNNSTLEAKETGHYAVIAIDKNTNCISDIAEAIVTSTKTDSGEITIVQSESFSENSTITINVKNASGIFEYQIDNSDFQFSNQFTDVASGKHSITVRSVNGCTNLTKEIIVIGYPKFFTPNGDGHNDTWNIIGFDGIQNDRIFIFDRYGKLLKQLNSKVLGWDGTYNGYQMPATDYWFKIIFTEDKIEKEFKSHFTLKR</sequence>
<keyword evidence="5" id="KW-1185">Reference proteome</keyword>
<reference evidence="3 5" key="1">
    <citation type="journal article" date="2015" name="Stand. Genomic Sci.">
        <title>Genomic Encyclopedia of Bacterial and Archaeal Type Strains, Phase III: the genomes of soil and plant-associated and newly described type strains.</title>
        <authorList>
            <person name="Whitman W.B."/>
            <person name="Woyke T."/>
            <person name="Klenk H.P."/>
            <person name="Zhou Y."/>
            <person name="Lilburn T.G."/>
            <person name="Beck B.J."/>
            <person name="De Vos P."/>
            <person name="Vandamme P."/>
            <person name="Eisen J.A."/>
            <person name="Garrity G."/>
            <person name="Hugenholtz P."/>
            <person name="Kyrpides N.C."/>
        </authorList>
    </citation>
    <scope>NUCLEOTIDE SEQUENCE [LARGE SCALE GENOMIC DNA]</scope>
    <source>
        <strain evidence="3 5">P5626</strain>
    </source>
</reference>
<dbReference type="Proteomes" id="UP000298340">
    <property type="component" value="Unassembled WGS sequence"/>
</dbReference>
<protein>
    <submittedName>
        <fullName evidence="4">Gliding motility-associated C-terminal domain-containing protein</fullName>
    </submittedName>
    <submittedName>
        <fullName evidence="3">Gliding motility-associated-like protein</fullName>
    </submittedName>
</protein>
<dbReference type="Gene3D" id="2.60.40.1220">
    <property type="match status" value="3"/>
</dbReference>
<dbReference type="NCBIfam" id="TIGR04131">
    <property type="entry name" value="Bac_Flav_CTERM"/>
    <property type="match status" value="1"/>
</dbReference>
<gene>
    <name evidence="4" type="ORF">D0809_16580</name>
    <name evidence="3" type="ORF">EV142_106233</name>
</gene>
<evidence type="ECO:0000256" key="1">
    <source>
        <dbReference type="ARBA" id="ARBA00022729"/>
    </source>
</evidence>
<dbReference type="AlphaFoldDB" id="A0A4Y7U9C9"/>
<dbReference type="RefSeq" id="WP_132036830.1">
    <property type="nucleotide sequence ID" value="NZ_QWDN01000006.1"/>
</dbReference>
<dbReference type="InterPro" id="IPR049804">
    <property type="entry name" value="Choice_anch_L"/>
</dbReference>